<proteinExistence type="predicted"/>
<gene>
    <name evidence="1" type="ORF">EAH84_00570</name>
</gene>
<dbReference type="OrthoDB" id="9812260at2"/>
<reference evidence="1 2" key="1">
    <citation type="journal article" date="2019" name="Environ. Microbiol.">
        <title>Species interactions and distinct microbial communities in high Arctic permafrost affected cryosols are associated with the CH4 and CO2 gas fluxes.</title>
        <authorList>
            <person name="Altshuler I."/>
            <person name="Hamel J."/>
            <person name="Turney S."/>
            <person name="Magnuson E."/>
            <person name="Levesque R."/>
            <person name="Greer C."/>
            <person name="Whyte L.G."/>
        </authorList>
    </citation>
    <scope>NUCLEOTIDE SEQUENCE [LARGE SCALE GENOMIC DNA]</scope>
    <source>
        <strain evidence="1 2">S5.1</strain>
    </source>
</reference>
<organism evidence="1 2">
    <name type="scientific">Sphingomonas oligophenolica</name>
    <dbReference type="NCBI Taxonomy" id="301154"/>
    <lineage>
        <taxon>Bacteria</taxon>
        <taxon>Pseudomonadati</taxon>
        <taxon>Pseudomonadota</taxon>
        <taxon>Alphaproteobacteria</taxon>
        <taxon>Sphingomonadales</taxon>
        <taxon>Sphingomonadaceae</taxon>
        <taxon>Sphingomonas</taxon>
    </lineage>
</organism>
<sequence length="149" mass="16837">MALHHSWPMIERDQRFAWGVVHDELPEAFVSADPAHANDVLGAIGTWECDLADNALRWSDAVYDIFDLPRRIALFRPDTLGLYREASRAAMERLRCHAIRHCRGFTLDAEIGTASGARRWMRLIAVPTAIEGKVVRLHGLKQDVTGLYC</sequence>
<evidence type="ECO:0008006" key="3">
    <source>
        <dbReference type="Google" id="ProtNLM"/>
    </source>
</evidence>
<dbReference type="AlphaFoldDB" id="A0A502CR68"/>
<dbReference type="EMBL" id="RCZK01000001">
    <property type="protein sequence ID" value="TPG15727.1"/>
    <property type="molecule type" value="Genomic_DNA"/>
</dbReference>
<keyword evidence="2" id="KW-1185">Reference proteome</keyword>
<name>A0A502CR68_9SPHN</name>
<evidence type="ECO:0000313" key="1">
    <source>
        <dbReference type="EMBL" id="TPG15727.1"/>
    </source>
</evidence>
<dbReference type="SUPFAM" id="SSF55785">
    <property type="entry name" value="PYP-like sensor domain (PAS domain)"/>
    <property type="match status" value="1"/>
</dbReference>
<protein>
    <recommendedName>
        <fullName evidence="3">PAS domain-containing protein</fullName>
    </recommendedName>
</protein>
<dbReference type="InterPro" id="IPR035965">
    <property type="entry name" value="PAS-like_dom_sf"/>
</dbReference>
<evidence type="ECO:0000313" key="2">
    <source>
        <dbReference type="Proteomes" id="UP000318413"/>
    </source>
</evidence>
<accession>A0A502CR68</accession>
<dbReference type="Proteomes" id="UP000318413">
    <property type="component" value="Unassembled WGS sequence"/>
</dbReference>
<dbReference type="Gene3D" id="3.30.450.20">
    <property type="entry name" value="PAS domain"/>
    <property type="match status" value="1"/>
</dbReference>
<comment type="caution">
    <text evidence="1">The sequence shown here is derived from an EMBL/GenBank/DDBJ whole genome shotgun (WGS) entry which is preliminary data.</text>
</comment>